<reference evidence="1 2" key="1">
    <citation type="submission" date="2018-04" db="EMBL/GenBank/DDBJ databases">
        <title>Novel Campyloabacter and Helicobacter Species and Strains.</title>
        <authorList>
            <person name="Mannion A.J."/>
            <person name="Shen Z."/>
            <person name="Fox J.G."/>
        </authorList>
    </citation>
    <scope>NUCLEOTIDE SEQUENCE [LARGE SCALE GENOMIC DNA]</scope>
    <source>
        <strain evidence="1 2">MIT 12-6600</strain>
    </source>
</reference>
<protein>
    <recommendedName>
        <fullName evidence="3">Dihydroneopterin aldolase</fullName>
    </recommendedName>
</protein>
<organism evidence="1 2">
    <name type="scientific">Helicobacter equorum</name>
    <dbReference type="NCBI Taxonomy" id="361872"/>
    <lineage>
        <taxon>Bacteria</taxon>
        <taxon>Pseudomonadati</taxon>
        <taxon>Campylobacterota</taxon>
        <taxon>Epsilonproteobacteria</taxon>
        <taxon>Campylobacterales</taxon>
        <taxon>Helicobacteraceae</taxon>
        <taxon>Helicobacter</taxon>
    </lineage>
</organism>
<dbReference type="Proteomes" id="UP000256514">
    <property type="component" value="Unassembled WGS sequence"/>
</dbReference>
<sequence>MKIALQCENLLLQSTLEYFLRQYISPQESCDFILSDVQRVANKPVCVLGDCNIPQPFTPQSLLQALQDFYDNLTPIHTSTLESEISQLLTEYTHKLYELFKKHS</sequence>
<dbReference type="AlphaFoldDB" id="A0A3D8ISI9"/>
<evidence type="ECO:0000313" key="2">
    <source>
        <dbReference type="Proteomes" id="UP000256514"/>
    </source>
</evidence>
<proteinExistence type="predicted"/>
<dbReference type="RefSeq" id="WP_115570221.1">
    <property type="nucleotide sequence ID" value="NZ_NXLT01000001.1"/>
</dbReference>
<keyword evidence="2" id="KW-1185">Reference proteome</keyword>
<gene>
    <name evidence="1" type="ORF">CQA54_00095</name>
</gene>
<evidence type="ECO:0008006" key="3">
    <source>
        <dbReference type="Google" id="ProtNLM"/>
    </source>
</evidence>
<accession>A0A3D8ISI9</accession>
<name>A0A3D8ISI9_9HELI</name>
<comment type="caution">
    <text evidence="1">The sequence shown here is derived from an EMBL/GenBank/DDBJ whole genome shotgun (WGS) entry which is preliminary data.</text>
</comment>
<dbReference type="EMBL" id="NXLT01000001">
    <property type="protein sequence ID" value="RDU68257.1"/>
    <property type="molecule type" value="Genomic_DNA"/>
</dbReference>
<evidence type="ECO:0000313" key="1">
    <source>
        <dbReference type="EMBL" id="RDU68257.1"/>
    </source>
</evidence>
<dbReference type="OrthoDB" id="5361883at2"/>